<comment type="similarity">
    <text evidence="1 4 7">Belongs to the tRNA pseudouridine synthase TruA family.</text>
</comment>
<evidence type="ECO:0000313" key="11">
    <source>
        <dbReference type="Proteomes" id="UP000028542"/>
    </source>
</evidence>
<dbReference type="EMBL" id="JPMD01000027">
    <property type="protein sequence ID" value="KEZ85993.1"/>
    <property type="molecule type" value="Genomic_DNA"/>
</dbReference>
<dbReference type="eggNOG" id="COG0101">
    <property type="taxonomic scope" value="Bacteria"/>
</dbReference>
<protein>
    <recommendedName>
        <fullName evidence="4">tRNA pseudouridine synthase A</fullName>
        <ecNumber evidence="4">5.4.99.12</ecNumber>
    </recommendedName>
    <alternativeName>
        <fullName evidence="4">tRNA pseudouridine(38-40) synthase</fullName>
    </alternativeName>
    <alternativeName>
        <fullName evidence="4">tRNA pseudouridylate synthase I</fullName>
    </alternativeName>
    <alternativeName>
        <fullName evidence="4">tRNA-uridine isomerase I</fullName>
    </alternativeName>
</protein>
<dbReference type="STRING" id="318464.IO99_11475"/>
<evidence type="ECO:0000256" key="3">
    <source>
        <dbReference type="ARBA" id="ARBA00023235"/>
    </source>
</evidence>
<evidence type="ECO:0000256" key="7">
    <source>
        <dbReference type="RuleBase" id="RU003792"/>
    </source>
</evidence>
<feature type="active site" description="Nucleophile" evidence="4 5">
    <location>
        <position position="52"/>
    </location>
</feature>
<dbReference type="Proteomes" id="UP000768462">
    <property type="component" value="Unassembled WGS sequence"/>
</dbReference>
<feature type="domain" description="Pseudouridine synthase I TruA alpha/beta" evidence="8">
    <location>
        <begin position="9"/>
        <end position="104"/>
    </location>
</feature>
<comment type="catalytic activity">
    <reaction evidence="4 7">
        <text>uridine(38/39/40) in tRNA = pseudouridine(38/39/40) in tRNA</text>
        <dbReference type="Rhea" id="RHEA:22376"/>
        <dbReference type="Rhea" id="RHEA-COMP:10085"/>
        <dbReference type="Rhea" id="RHEA-COMP:10087"/>
        <dbReference type="ChEBI" id="CHEBI:65314"/>
        <dbReference type="ChEBI" id="CHEBI:65315"/>
        <dbReference type="EC" id="5.4.99.12"/>
    </reaction>
</comment>
<dbReference type="PIRSF" id="PIRSF001430">
    <property type="entry name" value="tRNA_psdUrid_synth"/>
    <property type="match status" value="1"/>
</dbReference>
<accession>A0A084JAK9</accession>
<evidence type="ECO:0000256" key="6">
    <source>
        <dbReference type="PIRSR" id="PIRSR001430-2"/>
    </source>
</evidence>
<dbReference type="InterPro" id="IPR001406">
    <property type="entry name" value="PsdUridine_synth_TruA"/>
</dbReference>
<gene>
    <name evidence="4 10" type="primary">truA</name>
    <name evidence="10" type="ORF">E7215_08370</name>
    <name evidence="9" type="ORF">IO99_11475</name>
</gene>
<keyword evidence="3 4" id="KW-0413">Isomerase</keyword>
<dbReference type="NCBIfam" id="TIGR00071">
    <property type="entry name" value="hisT_truA"/>
    <property type="match status" value="1"/>
</dbReference>
<evidence type="ECO:0000313" key="10">
    <source>
        <dbReference type="EMBL" id="MBE6060170.1"/>
    </source>
</evidence>
<sequence length="244" mass="27730">MKNIKLILEYDGTNYMGWQKQPKGETIQGTVENAISKITGEKVEVIGCSRTDSKVHAKGYVCNFKTSSNIPVEKFREALNHVLPEDISVIKSSQVHDDFHARYDSKGKMYCYTILNTEVRMPICRNFSYHYKKSLDIEKMKDAAKFFIGTHDFEAFRNIGSSVKTTTRTISKVDIVKNEHYIKVYIAADGFLYNMARIMIGTLIDAGNGKIKAEDIPKIILSRDRKKAGKTCSPQGLCLIEVYY</sequence>
<proteinExistence type="inferred from homology"/>
<evidence type="ECO:0000256" key="4">
    <source>
        <dbReference type="HAMAP-Rule" id="MF_00171"/>
    </source>
</evidence>
<dbReference type="Proteomes" id="UP000028542">
    <property type="component" value="Unassembled WGS sequence"/>
</dbReference>
<evidence type="ECO:0000259" key="8">
    <source>
        <dbReference type="Pfam" id="PF01416"/>
    </source>
</evidence>
<evidence type="ECO:0000313" key="9">
    <source>
        <dbReference type="EMBL" id="KEZ85993.1"/>
    </source>
</evidence>
<dbReference type="HAMAP" id="MF_00171">
    <property type="entry name" value="TruA"/>
    <property type="match status" value="1"/>
</dbReference>
<dbReference type="GO" id="GO:0160147">
    <property type="term" value="F:tRNA pseudouridine(38-40) synthase activity"/>
    <property type="evidence" value="ECO:0007669"/>
    <property type="project" value="UniProtKB-EC"/>
</dbReference>
<dbReference type="CDD" id="cd02570">
    <property type="entry name" value="PseudoU_synth_EcTruA"/>
    <property type="match status" value="1"/>
</dbReference>
<dbReference type="EMBL" id="SVCM01000092">
    <property type="protein sequence ID" value="MBE6060170.1"/>
    <property type="molecule type" value="Genomic_DNA"/>
</dbReference>
<dbReference type="InterPro" id="IPR020097">
    <property type="entry name" value="PsdUridine_synth_TruA_a/b_dom"/>
</dbReference>
<evidence type="ECO:0000256" key="2">
    <source>
        <dbReference type="ARBA" id="ARBA00022694"/>
    </source>
</evidence>
<comment type="caution">
    <text evidence="4">Lacks conserved residue(s) required for the propagation of feature annotation.</text>
</comment>
<reference evidence="10" key="2">
    <citation type="submission" date="2019-04" db="EMBL/GenBank/DDBJ databases">
        <title>Evolution of Biomass-Degrading Anaerobic Consortia Revealed by Metagenomics.</title>
        <authorList>
            <person name="Peng X."/>
        </authorList>
    </citation>
    <scope>NUCLEOTIDE SEQUENCE</scope>
    <source>
        <strain evidence="10">SIG254</strain>
    </source>
</reference>
<dbReference type="AlphaFoldDB" id="A0A084JAK9"/>
<dbReference type="PANTHER" id="PTHR11142:SF0">
    <property type="entry name" value="TRNA PSEUDOURIDINE SYNTHASE-LIKE 1"/>
    <property type="match status" value="1"/>
</dbReference>
<evidence type="ECO:0000256" key="5">
    <source>
        <dbReference type="PIRSR" id="PIRSR001430-1"/>
    </source>
</evidence>
<comment type="subunit">
    <text evidence="4">Homodimer.</text>
</comment>
<dbReference type="InterPro" id="IPR020095">
    <property type="entry name" value="PsdUridine_synth_TruA_C"/>
</dbReference>
<dbReference type="GO" id="GO:0003723">
    <property type="term" value="F:RNA binding"/>
    <property type="evidence" value="ECO:0007669"/>
    <property type="project" value="InterPro"/>
</dbReference>
<dbReference type="Pfam" id="PF01416">
    <property type="entry name" value="PseudoU_synth_1"/>
    <property type="match status" value="2"/>
</dbReference>
<comment type="function">
    <text evidence="4">Formation of pseudouridine at positions 38, 39 and 40 in the anticodon stem and loop of transfer RNAs.</text>
</comment>
<reference evidence="9 11" key="1">
    <citation type="submission" date="2014-07" db="EMBL/GenBank/DDBJ databases">
        <title>Draft genome of Clostridium sulfidigenes 113A isolated from sediments associated with methane hydrate from Krishna Godavari basin.</title>
        <authorList>
            <person name="Honkalas V.S."/>
            <person name="Dabir A.P."/>
            <person name="Arora P."/>
            <person name="Dhakephalkar P.K."/>
        </authorList>
    </citation>
    <scope>NUCLEOTIDE SEQUENCE [LARGE SCALE GENOMIC DNA]</scope>
    <source>
        <strain evidence="9 11">113A</strain>
    </source>
</reference>
<dbReference type="InterPro" id="IPR020094">
    <property type="entry name" value="TruA/RsuA/RluB/E/F_N"/>
</dbReference>
<dbReference type="SUPFAM" id="SSF55120">
    <property type="entry name" value="Pseudouridine synthase"/>
    <property type="match status" value="1"/>
</dbReference>
<dbReference type="PANTHER" id="PTHR11142">
    <property type="entry name" value="PSEUDOURIDYLATE SYNTHASE"/>
    <property type="match status" value="1"/>
</dbReference>
<keyword evidence="2 4" id="KW-0819">tRNA processing</keyword>
<dbReference type="GO" id="GO:0031119">
    <property type="term" value="P:tRNA pseudouridine synthesis"/>
    <property type="evidence" value="ECO:0007669"/>
    <property type="project" value="UniProtKB-UniRule"/>
</dbReference>
<keyword evidence="11" id="KW-1185">Reference proteome</keyword>
<name>A0A084JAK9_9CLOT</name>
<dbReference type="RefSeq" id="WP_035133355.1">
    <property type="nucleotide sequence ID" value="NZ_JPMD01000027.1"/>
</dbReference>
<evidence type="ECO:0000256" key="1">
    <source>
        <dbReference type="ARBA" id="ARBA00009375"/>
    </source>
</evidence>
<feature type="binding site" evidence="4 6">
    <location>
        <position position="110"/>
    </location>
    <ligand>
        <name>substrate</name>
    </ligand>
</feature>
<organism evidence="9 11">
    <name type="scientific">Clostridium sulfidigenes</name>
    <dbReference type="NCBI Taxonomy" id="318464"/>
    <lineage>
        <taxon>Bacteria</taxon>
        <taxon>Bacillati</taxon>
        <taxon>Bacillota</taxon>
        <taxon>Clostridia</taxon>
        <taxon>Eubacteriales</taxon>
        <taxon>Clostridiaceae</taxon>
        <taxon>Clostridium</taxon>
    </lineage>
</organism>
<dbReference type="Gene3D" id="3.30.70.660">
    <property type="entry name" value="Pseudouridine synthase I, catalytic domain, C-terminal subdomain"/>
    <property type="match status" value="1"/>
</dbReference>
<dbReference type="FunFam" id="3.30.70.580:FF:000001">
    <property type="entry name" value="tRNA pseudouridine synthase A"/>
    <property type="match status" value="1"/>
</dbReference>
<feature type="domain" description="Pseudouridine synthase I TruA alpha/beta" evidence="8">
    <location>
        <begin position="143"/>
        <end position="244"/>
    </location>
</feature>
<dbReference type="Gene3D" id="3.30.70.580">
    <property type="entry name" value="Pseudouridine synthase I, catalytic domain, N-terminal subdomain"/>
    <property type="match status" value="1"/>
</dbReference>
<dbReference type="InterPro" id="IPR020103">
    <property type="entry name" value="PsdUridine_synth_cat_dom_sf"/>
</dbReference>
<dbReference type="EC" id="5.4.99.12" evidence="4"/>
<comment type="caution">
    <text evidence="9">The sequence shown here is derived from an EMBL/GenBank/DDBJ whole genome shotgun (WGS) entry which is preliminary data.</text>
</comment>